<evidence type="ECO:0000313" key="2">
    <source>
        <dbReference type="EMBL" id="QCI79409.1"/>
    </source>
</evidence>
<keyword evidence="1" id="KW-0812">Transmembrane</keyword>
<proteinExistence type="predicted"/>
<feature type="transmembrane region" description="Helical" evidence="1">
    <location>
        <begin position="254"/>
        <end position="270"/>
    </location>
</feature>
<organism evidence="2 3">
    <name type="scientific">Hankyongella ginsenosidimutans</name>
    <dbReference type="NCBI Taxonomy" id="1763828"/>
    <lineage>
        <taxon>Bacteria</taxon>
        <taxon>Pseudomonadati</taxon>
        <taxon>Pseudomonadota</taxon>
        <taxon>Alphaproteobacteria</taxon>
        <taxon>Sphingomonadales</taxon>
        <taxon>Sphingomonadaceae</taxon>
        <taxon>Hankyongella</taxon>
    </lineage>
</organism>
<gene>
    <name evidence="2" type="ORF">E6W36_07215</name>
</gene>
<reference evidence="3" key="1">
    <citation type="submission" date="2019-04" db="EMBL/GenBank/DDBJ databases">
        <title>Complete genome sequence of Sphingomonas sp. W1-2-3.</title>
        <authorList>
            <person name="Im W.T."/>
        </authorList>
    </citation>
    <scope>NUCLEOTIDE SEQUENCE [LARGE SCALE GENOMIC DNA]</scope>
    <source>
        <strain evidence="3">W1-2-3</strain>
    </source>
</reference>
<keyword evidence="1" id="KW-1133">Transmembrane helix</keyword>
<evidence type="ECO:0000313" key="3">
    <source>
        <dbReference type="Proteomes" id="UP000298714"/>
    </source>
</evidence>
<name>A0A4D7BV46_9SPHN</name>
<dbReference type="Proteomes" id="UP000298714">
    <property type="component" value="Chromosome"/>
</dbReference>
<feature type="transmembrane region" description="Helical" evidence="1">
    <location>
        <begin position="121"/>
        <end position="154"/>
    </location>
</feature>
<feature type="transmembrane region" description="Helical" evidence="1">
    <location>
        <begin position="89"/>
        <end position="109"/>
    </location>
</feature>
<dbReference type="KEGG" id="hgn:E6W36_07215"/>
<keyword evidence="1" id="KW-0472">Membrane</keyword>
<dbReference type="EMBL" id="CP039704">
    <property type="protein sequence ID" value="QCI79409.1"/>
    <property type="molecule type" value="Genomic_DNA"/>
</dbReference>
<feature type="transmembrane region" description="Helical" evidence="1">
    <location>
        <begin position="174"/>
        <end position="203"/>
    </location>
</feature>
<accession>A0A4D7BV46</accession>
<feature type="transmembrane region" description="Helical" evidence="1">
    <location>
        <begin position="224"/>
        <end position="242"/>
    </location>
</feature>
<feature type="transmembrane region" description="Helical" evidence="1">
    <location>
        <begin position="12"/>
        <end position="30"/>
    </location>
</feature>
<protein>
    <submittedName>
        <fullName evidence="2">Uncharacterized protein</fullName>
    </submittedName>
</protein>
<dbReference type="RefSeq" id="WP_222874246.1">
    <property type="nucleotide sequence ID" value="NZ_CP039704.1"/>
</dbReference>
<dbReference type="AlphaFoldDB" id="A0A4D7BV46"/>
<evidence type="ECO:0000256" key="1">
    <source>
        <dbReference type="SAM" id="Phobius"/>
    </source>
</evidence>
<keyword evidence="3" id="KW-1185">Reference proteome</keyword>
<sequence>MTHRTTTPDPLFWRLLKALLAVACLVPFLLPSMLPLTDLPGHLARLHILLDGEHSKYLSLYYEARLRLVPNLGSDLLMLGLSRVMSLDAASRLILGAAILGSAWGTLSISRQLHGTRQSIALLAFVFVFNWFLLWGFLNYLLGLGMALPMVALWLQRLRDEEDRLRKPEPWFHLLFAGLAALLWVCHLVAFGIYLILVGALTLHAAWHSFTGRGRLANSLCATLLRLLHCLPALALTGWYLATGDGQTITTWSTWQTKIISLIGPFRLYYRFSISRPRSGSAGRSALAW</sequence>